<accession>A0A1B6BW21</accession>
<protein>
    <submittedName>
        <fullName evidence="2">Uncharacterized protein</fullName>
    </submittedName>
</protein>
<sequence length="322" mass="36910">MSVDYMPAIVSYVPQVLFLDGVKLDGNGLKNNYFDLTGALQIFGIRIIGIKKPSNETFDKKKIKHTFYLELECPLLDSKLKTWTPEEIKSEDNFKDETSKELELNKQKKSKNPKSKPTIKDKKNKPENVNEFEDLFNRIILEDKLIPGSSNFKSVSKTWENVLQFSEPSIVIPVEKENLDLLRDVFRTSLTLRLIHLKTILPNKKKEKANKIKNKKERGNSIINTEELPKEITISKTLLAKIILPLKSINWNEESLDYSWSKTSPMEAKFSQNIKSIKYTAKKSGKGKQSKNTNTKDMIAVELPLPNVLTCHIGVGIKRFKN</sequence>
<feature type="compositionally biased region" description="Basic and acidic residues" evidence="1">
    <location>
        <begin position="92"/>
        <end position="106"/>
    </location>
</feature>
<feature type="region of interest" description="Disordered" evidence="1">
    <location>
        <begin position="92"/>
        <end position="126"/>
    </location>
</feature>
<evidence type="ECO:0000313" key="2">
    <source>
        <dbReference type="EMBL" id="JAS05498.1"/>
    </source>
</evidence>
<dbReference type="AlphaFoldDB" id="A0A1B6BW21"/>
<evidence type="ECO:0000256" key="1">
    <source>
        <dbReference type="SAM" id="MobiDB-lite"/>
    </source>
</evidence>
<name>A0A1B6BW21_9HEMI</name>
<organism evidence="2">
    <name type="scientific">Clastoptera arizonana</name>
    <name type="common">Arizona spittle bug</name>
    <dbReference type="NCBI Taxonomy" id="38151"/>
    <lineage>
        <taxon>Eukaryota</taxon>
        <taxon>Metazoa</taxon>
        <taxon>Ecdysozoa</taxon>
        <taxon>Arthropoda</taxon>
        <taxon>Hexapoda</taxon>
        <taxon>Insecta</taxon>
        <taxon>Pterygota</taxon>
        <taxon>Neoptera</taxon>
        <taxon>Paraneoptera</taxon>
        <taxon>Hemiptera</taxon>
        <taxon>Auchenorrhyncha</taxon>
        <taxon>Cercopoidea</taxon>
        <taxon>Clastopteridae</taxon>
        <taxon>Clastoptera</taxon>
    </lineage>
</organism>
<dbReference type="EMBL" id="GEDC01031800">
    <property type="protein sequence ID" value="JAS05498.1"/>
    <property type="molecule type" value="Transcribed_RNA"/>
</dbReference>
<proteinExistence type="predicted"/>
<reference evidence="2" key="1">
    <citation type="submission" date="2015-12" db="EMBL/GenBank/DDBJ databases">
        <title>De novo transcriptome assembly of four potential Pierce s Disease insect vectors from Arizona vineyards.</title>
        <authorList>
            <person name="Tassone E.E."/>
        </authorList>
    </citation>
    <scope>NUCLEOTIDE SEQUENCE</scope>
</reference>
<gene>
    <name evidence="2" type="ORF">g.14745</name>
</gene>